<sequence length="125" mass="13548">MAAEDWIERAQGLNPAEATSQGISALILAIFGIAITISEAFSDGLARVLGVMADFRDFVAAFFQSPITILNETADFTAFSLTQGDWAFFGPGTWAVGVASIVFGFYVWTVLDPDIPIIDNLLPWR</sequence>
<protein>
    <submittedName>
        <fullName evidence="2">Uncharacterized protein</fullName>
    </submittedName>
</protein>
<gene>
    <name evidence="2" type="ORF">HSR6_0971</name>
</gene>
<keyword evidence="1" id="KW-1133">Transmembrane helix</keyword>
<dbReference type="GeneID" id="30417494"/>
<accession>A0A1J1ACD1</accession>
<name>A0A1J1ACD1_9EURY</name>
<keyword evidence="3" id="KW-1185">Reference proteome</keyword>
<reference evidence="3" key="1">
    <citation type="submission" date="2016-08" db="EMBL/GenBank/DDBJ databases">
        <title>Discovery of first anaerobic lithoheterotrophic haloarchae widely represented in hypersaline habitats.</title>
        <authorList>
            <person name="Sorokin D.Y."/>
            <person name="Kublanov I.V."/>
            <person name="Roman P."/>
            <person name="Sinninghe Damste J.S."/>
            <person name="Golyshin P.N."/>
            <person name="Rojo D."/>
            <person name="Ciordia S."/>
            <person name="Mena Md.C."/>
            <person name="Ferrer M."/>
            <person name="Smedile F."/>
            <person name="Messina E."/>
            <person name="La Cono V."/>
            <person name="Yakimov M.M."/>
        </authorList>
    </citation>
    <scope>NUCLEOTIDE SEQUENCE [LARGE SCALE GENOMIC DNA]</scope>
    <source>
        <strain evidence="3">HSR6</strain>
    </source>
</reference>
<dbReference type="AlphaFoldDB" id="A0A1J1ACD1"/>
<dbReference type="KEGG" id="hhsr:HSR6_0971"/>
<keyword evidence="1" id="KW-0472">Membrane</keyword>
<dbReference type="OrthoDB" id="386777at2157"/>
<evidence type="ECO:0000313" key="2">
    <source>
        <dbReference type="EMBL" id="APE95424.1"/>
    </source>
</evidence>
<organism evidence="2 3">
    <name type="scientific">Halodesulfurarchaeum formicicum</name>
    <dbReference type="NCBI Taxonomy" id="1873524"/>
    <lineage>
        <taxon>Archaea</taxon>
        <taxon>Methanobacteriati</taxon>
        <taxon>Methanobacteriota</taxon>
        <taxon>Stenosarchaea group</taxon>
        <taxon>Halobacteria</taxon>
        <taxon>Halobacteriales</taxon>
        <taxon>Halobacteriaceae</taxon>
        <taxon>Halodesulfurarchaeum</taxon>
    </lineage>
</organism>
<feature type="transmembrane region" description="Helical" evidence="1">
    <location>
        <begin position="86"/>
        <end position="108"/>
    </location>
</feature>
<evidence type="ECO:0000256" key="1">
    <source>
        <dbReference type="SAM" id="Phobius"/>
    </source>
</evidence>
<dbReference type="Proteomes" id="UP000186165">
    <property type="component" value="Chromosome"/>
</dbReference>
<proteinExistence type="predicted"/>
<feature type="transmembrane region" description="Helical" evidence="1">
    <location>
        <begin position="23"/>
        <end position="42"/>
    </location>
</feature>
<keyword evidence="1" id="KW-0812">Transmembrane</keyword>
<dbReference type="EMBL" id="CP016804">
    <property type="protein sequence ID" value="APE95424.1"/>
    <property type="molecule type" value="Genomic_DNA"/>
</dbReference>
<evidence type="ECO:0000313" key="3">
    <source>
        <dbReference type="Proteomes" id="UP000186165"/>
    </source>
</evidence>
<dbReference type="RefSeq" id="WP_071932985.1">
    <property type="nucleotide sequence ID" value="NZ_CP016804.1"/>
</dbReference>